<proteinExistence type="inferred from homology"/>
<feature type="domain" description="DAPG hydrolase PhiG" evidence="6">
    <location>
        <begin position="5"/>
        <end position="54"/>
    </location>
</feature>
<evidence type="ECO:0000256" key="3">
    <source>
        <dbReference type="ARBA" id="ARBA00022801"/>
    </source>
</evidence>
<dbReference type="RefSeq" id="WP_407663884.1">
    <property type="nucleotide sequence ID" value="NZ_AP022595.1"/>
</dbReference>
<protein>
    <recommendedName>
        <fullName evidence="6">DAPG hydrolase PhiG domain-containing protein</fullName>
    </recommendedName>
</protein>
<dbReference type="GO" id="GO:0046872">
    <property type="term" value="F:metal ion binding"/>
    <property type="evidence" value="ECO:0007669"/>
    <property type="project" value="UniProtKB-KW"/>
</dbReference>
<comment type="cofactor">
    <cofactor evidence="1">
        <name>Zn(2+)</name>
        <dbReference type="ChEBI" id="CHEBI:29105"/>
    </cofactor>
</comment>
<dbReference type="Proteomes" id="UP000466445">
    <property type="component" value="Chromosome"/>
</dbReference>
<keyword evidence="4" id="KW-0862">Zinc</keyword>
<name>A0A7I7SRA4_9MYCO</name>
<dbReference type="InterPro" id="IPR041526">
    <property type="entry name" value="DAPG_hydrolase"/>
</dbReference>
<organism evidence="7 8">
    <name type="scientific">Mycolicibacterium sarraceniae</name>
    <dbReference type="NCBI Taxonomy" id="1534348"/>
    <lineage>
        <taxon>Bacteria</taxon>
        <taxon>Bacillati</taxon>
        <taxon>Actinomycetota</taxon>
        <taxon>Actinomycetes</taxon>
        <taxon>Mycobacteriales</taxon>
        <taxon>Mycobacteriaceae</taxon>
        <taxon>Mycolicibacterium</taxon>
    </lineage>
</organism>
<evidence type="ECO:0000256" key="5">
    <source>
        <dbReference type="ARBA" id="ARBA00023459"/>
    </source>
</evidence>
<dbReference type="GO" id="GO:0016787">
    <property type="term" value="F:hydrolase activity"/>
    <property type="evidence" value="ECO:0007669"/>
    <property type="project" value="UniProtKB-KW"/>
</dbReference>
<evidence type="ECO:0000256" key="2">
    <source>
        <dbReference type="ARBA" id="ARBA00022723"/>
    </source>
</evidence>
<dbReference type="EMBL" id="AP022595">
    <property type="protein sequence ID" value="BBY58679.1"/>
    <property type="molecule type" value="Genomic_DNA"/>
</dbReference>
<keyword evidence="2" id="KW-0479">Metal-binding</keyword>
<keyword evidence="3" id="KW-0378">Hydrolase</keyword>
<evidence type="ECO:0000256" key="1">
    <source>
        <dbReference type="ARBA" id="ARBA00001947"/>
    </source>
</evidence>
<sequence>MFGFDSAAGILDEGYLQTEKGYGTLRGGGFRVAIRTGMPGVTPAMWDWRFGWHGR</sequence>
<reference evidence="7 8" key="1">
    <citation type="journal article" date="2019" name="Emerg. Microbes Infect.">
        <title>Comprehensive subspecies identification of 175 nontuberculous mycobacteria species based on 7547 genomic profiles.</title>
        <authorList>
            <person name="Matsumoto Y."/>
            <person name="Kinjo T."/>
            <person name="Motooka D."/>
            <person name="Nabeya D."/>
            <person name="Jung N."/>
            <person name="Uechi K."/>
            <person name="Horii T."/>
            <person name="Iida T."/>
            <person name="Fujita J."/>
            <person name="Nakamura S."/>
        </authorList>
    </citation>
    <scope>NUCLEOTIDE SEQUENCE [LARGE SCALE GENOMIC DNA]</scope>
    <source>
        <strain evidence="7 8">JCM 30395</strain>
    </source>
</reference>
<dbReference type="Pfam" id="PF18089">
    <property type="entry name" value="DAPG_hydrolase"/>
    <property type="match status" value="1"/>
</dbReference>
<accession>A0A7I7SRA4</accession>
<comment type="similarity">
    <text evidence="5">Belongs to the DAPG/phloretin hydrolase family.</text>
</comment>
<evidence type="ECO:0000313" key="7">
    <source>
        <dbReference type="EMBL" id="BBY58679.1"/>
    </source>
</evidence>
<evidence type="ECO:0000259" key="6">
    <source>
        <dbReference type="Pfam" id="PF18089"/>
    </source>
</evidence>
<keyword evidence="8" id="KW-1185">Reference proteome</keyword>
<evidence type="ECO:0000313" key="8">
    <source>
        <dbReference type="Proteomes" id="UP000466445"/>
    </source>
</evidence>
<dbReference type="KEGG" id="msar:MSAR_18150"/>
<evidence type="ECO:0000256" key="4">
    <source>
        <dbReference type="ARBA" id="ARBA00022833"/>
    </source>
</evidence>
<dbReference type="AlphaFoldDB" id="A0A7I7SRA4"/>
<gene>
    <name evidence="7" type="ORF">MSAR_18150</name>
</gene>